<feature type="non-terminal residue" evidence="1">
    <location>
        <position position="1"/>
    </location>
</feature>
<reference evidence="1" key="1">
    <citation type="submission" date="2019-03" db="EMBL/GenBank/DDBJ databases">
        <title>Single cell metagenomics reveals metabolic interactions within the superorganism composed of flagellate Streblomastix strix and complex community of Bacteroidetes bacteria on its surface.</title>
        <authorList>
            <person name="Treitli S.C."/>
            <person name="Kolisko M."/>
            <person name="Husnik F."/>
            <person name="Keeling P."/>
            <person name="Hampl V."/>
        </authorList>
    </citation>
    <scope>NUCLEOTIDE SEQUENCE</scope>
    <source>
        <strain evidence="1">STM</strain>
    </source>
</reference>
<sequence>VEVDEQQADTLQECNIAYDLPDDEFYSFAKLSEGILNLAIKKKFR</sequence>
<name>A0A5J4P6A1_9ZZZZ</name>
<protein>
    <submittedName>
        <fullName evidence="1">Uncharacterized protein</fullName>
    </submittedName>
</protein>
<dbReference type="EMBL" id="SNRY01011118">
    <property type="protein sequence ID" value="KAA6304925.1"/>
    <property type="molecule type" value="Genomic_DNA"/>
</dbReference>
<organism evidence="1">
    <name type="scientific">termite gut metagenome</name>
    <dbReference type="NCBI Taxonomy" id="433724"/>
    <lineage>
        <taxon>unclassified sequences</taxon>
        <taxon>metagenomes</taxon>
        <taxon>organismal metagenomes</taxon>
    </lineage>
</organism>
<comment type="caution">
    <text evidence="1">The sequence shown here is derived from an EMBL/GenBank/DDBJ whole genome shotgun (WGS) entry which is preliminary data.</text>
</comment>
<dbReference type="AlphaFoldDB" id="A0A5J4P6A1"/>
<accession>A0A5J4P6A1</accession>
<proteinExistence type="predicted"/>
<gene>
    <name evidence="1" type="ORF">EZS27_043425</name>
</gene>
<evidence type="ECO:0000313" key="1">
    <source>
        <dbReference type="EMBL" id="KAA6304925.1"/>
    </source>
</evidence>